<dbReference type="GO" id="GO:0004222">
    <property type="term" value="F:metalloendopeptidase activity"/>
    <property type="evidence" value="ECO:0007669"/>
    <property type="project" value="InterPro"/>
</dbReference>
<sequence length="676" mass="72645">MAASSACLVGNGLSTRGNRIALNKDFNGRYLYSSWRLSSLNHKASKAFSIKASLEQRQQEGRRGFLKLLVGNVGVGLPALLGTTGKAYADEQAVSSSRMSYSRFLEYLDKDRVKKVDLYDNGTIAYVEAVSPELGNRVQRVRVQLPGLNQELLQKFREKNIDFAAHSPQEESGSLLANLIGNLAFPLILIGGLFLLSRRSGGMGGPGGPGFPLAFGQSKAKFQMEPNTGVTFDDVAGVDEAKQDFMEVVEFLKKPERFTAVGARIPKGVLLVGPPGTGKTLLAKAIAGEAGVPFFSISGSEFVEMFVGVGASRVRDLFKKAKENAPCIVFVDEIDAVGRQRGTGIGGGNDEREQTLNQLLTEMDGFEGNTGIIVIAATNRADILDSALLRPGRFDRQVTVDVPDIRGRTEILKVHGSNKKFDADVSLDVIAMRTPGFSGADLANLLNEAAILAGRRGKTAISSKEIDDSIDRIVAGMEGTVMTDGKSKSLVAYHEVGHAICGTLTPGHDAVQKVTLVPRGQARGLTWFIPNDDPTLISKQQLFARIVGGLGGRAAEEVIFGEPEVTTGAAGDLQQITGLAKQMVTTFGMSDIGPWSLMEASAQKDIDAAVKRLSDDAYEIALEHIRNNREAIDKIVEVLLEKETITGDEFRAILSEFVEIPVENRVPPSTPVPATV</sequence>
<dbReference type="Pfam" id="PF01434">
    <property type="entry name" value="Peptidase_M41"/>
    <property type="match status" value="1"/>
</dbReference>
<evidence type="ECO:0000256" key="8">
    <source>
        <dbReference type="ARBA" id="ARBA00022723"/>
    </source>
</evidence>
<evidence type="ECO:0000256" key="12">
    <source>
        <dbReference type="ARBA" id="ARBA00022840"/>
    </source>
</evidence>
<dbReference type="FunFam" id="1.20.58.760:FF:000001">
    <property type="entry name" value="ATP-dependent zinc metalloprotease FtsH"/>
    <property type="match status" value="1"/>
</dbReference>
<evidence type="ECO:0000256" key="11">
    <source>
        <dbReference type="ARBA" id="ARBA00022833"/>
    </source>
</evidence>
<keyword evidence="10" id="KW-0378">Hydrolase</keyword>
<keyword evidence="7" id="KW-0812">Transmembrane</keyword>
<feature type="domain" description="AAA+ ATPase" evidence="20">
    <location>
        <begin position="265"/>
        <end position="404"/>
    </location>
</feature>
<keyword evidence="13" id="KW-0809">Transit peptide</keyword>
<dbReference type="InterPro" id="IPR011546">
    <property type="entry name" value="Pept_M41_FtsH_extracell"/>
</dbReference>
<comment type="similarity">
    <text evidence="19">Belongs to the AAA ATPase family.</text>
</comment>
<dbReference type="InterPro" id="IPR005936">
    <property type="entry name" value="FtsH"/>
</dbReference>
<keyword evidence="17" id="KW-0472">Membrane</keyword>
<dbReference type="FunFam" id="1.10.8.60:FF:000001">
    <property type="entry name" value="ATP-dependent zinc metalloprotease FtsH"/>
    <property type="match status" value="1"/>
</dbReference>
<dbReference type="InterPro" id="IPR027417">
    <property type="entry name" value="P-loop_NTPase"/>
</dbReference>
<dbReference type="GO" id="GO:0009535">
    <property type="term" value="C:chloroplast thylakoid membrane"/>
    <property type="evidence" value="ECO:0007669"/>
    <property type="project" value="UniProtKB-SubCell"/>
</dbReference>
<evidence type="ECO:0000256" key="13">
    <source>
        <dbReference type="ARBA" id="ARBA00022946"/>
    </source>
</evidence>
<keyword evidence="11" id="KW-0862">Zinc</keyword>
<accession>A0A151S648</accession>
<keyword evidence="9 19" id="KW-0547">Nucleotide-binding</keyword>
<dbReference type="SUPFAM" id="SSF52540">
    <property type="entry name" value="P-loop containing nucleoside triphosphate hydrolases"/>
    <property type="match status" value="1"/>
</dbReference>
<dbReference type="Gene3D" id="1.20.58.760">
    <property type="entry name" value="Peptidase M41"/>
    <property type="match status" value="1"/>
</dbReference>
<dbReference type="Pfam" id="PF17862">
    <property type="entry name" value="AAA_lid_3"/>
    <property type="match status" value="1"/>
</dbReference>
<dbReference type="PANTHER" id="PTHR23076">
    <property type="entry name" value="METALLOPROTEASE M41 FTSH"/>
    <property type="match status" value="1"/>
</dbReference>
<organism evidence="21 22">
    <name type="scientific">Cajanus cajan</name>
    <name type="common">Pigeon pea</name>
    <name type="synonym">Cajanus indicus</name>
    <dbReference type="NCBI Taxonomy" id="3821"/>
    <lineage>
        <taxon>Eukaryota</taxon>
        <taxon>Viridiplantae</taxon>
        <taxon>Streptophyta</taxon>
        <taxon>Embryophyta</taxon>
        <taxon>Tracheophyta</taxon>
        <taxon>Spermatophyta</taxon>
        <taxon>Magnoliopsida</taxon>
        <taxon>eudicotyledons</taxon>
        <taxon>Gunneridae</taxon>
        <taxon>Pentapetalae</taxon>
        <taxon>rosids</taxon>
        <taxon>fabids</taxon>
        <taxon>Fabales</taxon>
        <taxon>Fabaceae</taxon>
        <taxon>Papilionoideae</taxon>
        <taxon>50 kb inversion clade</taxon>
        <taxon>NPAAA clade</taxon>
        <taxon>indigoferoid/millettioid clade</taxon>
        <taxon>Phaseoleae</taxon>
        <taxon>Cajanus</taxon>
    </lineage>
</organism>
<evidence type="ECO:0000313" key="21">
    <source>
        <dbReference type="EMBL" id="KYP50259.1"/>
    </source>
</evidence>
<dbReference type="Gene3D" id="3.30.720.210">
    <property type="match status" value="1"/>
</dbReference>
<dbReference type="FunFam" id="3.30.720.210:FF:000002">
    <property type="entry name" value="ATP-dependent zinc metalloprotease FTSH chloroplastic"/>
    <property type="match status" value="1"/>
</dbReference>
<dbReference type="GO" id="GO:0004176">
    <property type="term" value="F:ATP-dependent peptidase activity"/>
    <property type="evidence" value="ECO:0007669"/>
    <property type="project" value="InterPro"/>
</dbReference>
<comment type="cofactor">
    <cofactor evidence="1">
        <name>Zn(2+)</name>
        <dbReference type="ChEBI" id="CHEBI:29105"/>
    </cofactor>
</comment>
<evidence type="ECO:0000256" key="1">
    <source>
        <dbReference type="ARBA" id="ARBA00001947"/>
    </source>
</evidence>
<dbReference type="GO" id="GO:0006508">
    <property type="term" value="P:proteolysis"/>
    <property type="evidence" value="ECO:0007669"/>
    <property type="project" value="UniProtKB-KW"/>
</dbReference>
<keyword evidence="22" id="KW-1185">Reference proteome</keyword>
<keyword evidence="12 19" id="KW-0067">ATP-binding</keyword>
<dbReference type="InterPro" id="IPR003959">
    <property type="entry name" value="ATPase_AAA_core"/>
</dbReference>
<evidence type="ECO:0000256" key="7">
    <source>
        <dbReference type="ARBA" id="ARBA00022692"/>
    </source>
</evidence>
<dbReference type="InterPro" id="IPR003593">
    <property type="entry name" value="AAA+_ATPase"/>
</dbReference>
<dbReference type="AlphaFoldDB" id="A0A151S648"/>
<comment type="similarity">
    <text evidence="2">In the C-terminal section; belongs to the peptidase M41 family.</text>
</comment>
<evidence type="ECO:0000256" key="14">
    <source>
        <dbReference type="ARBA" id="ARBA00022989"/>
    </source>
</evidence>
<evidence type="ECO:0000256" key="17">
    <source>
        <dbReference type="ARBA" id="ARBA00023136"/>
    </source>
</evidence>
<evidence type="ECO:0000256" key="9">
    <source>
        <dbReference type="ARBA" id="ARBA00022741"/>
    </source>
</evidence>
<dbReference type="InterPro" id="IPR041569">
    <property type="entry name" value="AAA_lid_3"/>
</dbReference>
<dbReference type="SMART" id="SM00382">
    <property type="entry name" value="AAA"/>
    <property type="match status" value="1"/>
</dbReference>
<dbReference type="HAMAP" id="MF_01458">
    <property type="entry name" value="FtsH"/>
    <property type="match status" value="1"/>
</dbReference>
<evidence type="ECO:0000256" key="4">
    <source>
        <dbReference type="ARBA" id="ARBA00022528"/>
    </source>
</evidence>
<evidence type="ECO:0000256" key="15">
    <source>
        <dbReference type="ARBA" id="ARBA00023049"/>
    </source>
</evidence>
<reference evidence="21" key="1">
    <citation type="journal article" date="2012" name="Nat. Biotechnol.">
        <title>Draft genome sequence of pigeonpea (Cajanus cajan), an orphan legume crop of resource-poor farmers.</title>
        <authorList>
            <person name="Varshney R.K."/>
            <person name="Chen W."/>
            <person name="Li Y."/>
            <person name="Bharti A.K."/>
            <person name="Saxena R.K."/>
            <person name="Schlueter J.A."/>
            <person name="Donoghue M.T."/>
            <person name="Azam S."/>
            <person name="Fan G."/>
            <person name="Whaley A.M."/>
            <person name="Farmer A.D."/>
            <person name="Sheridan J."/>
            <person name="Iwata A."/>
            <person name="Tuteja R."/>
            <person name="Penmetsa R.V."/>
            <person name="Wu W."/>
            <person name="Upadhyaya H.D."/>
            <person name="Yang S.P."/>
            <person name="Shah T."/>
            <person name="Saxena K.B."/>
            <person name="Michael T."/>
            <person name="McCombie W.R."/>
            <person name="Yang B."/>
            <person name="Zhang G."/>
            <person name="Yang H."/>
            <person name="Wang J."/>
            <person name="Spillane C."/>
            <person name="Cook D.R."/>
            <person name="May G.D."/>
            <person name="Xu X."/>
            <person name="Jackson S.A."/>
        </authorList>
    </citation>
    <scope>NUCLEOTIDE SEQUENCE [LARGE SCALE GENOMIC DNA]</scope>
</reference>
<proteinExistence type="inferred from homology"/>
<dbReference type="GO" id="GO:0005524">
    <property type="term" value="F:ATP binding"/>
    <property type="evidence" value="ECO:0007669"/>
    <property type="project" value="UniProtKB-KW"/>
</dbReference>
<dbReference type="OMA" id="FFFMRAQ"/>
<dbReference type="PANTHER" id="PTHR23076:SF139">
    <property type="entry name" value="ATP-DEPENDENT ZINC METALLOPROTEASE FTSH 2, CHLOROPLASTIC"/>
    <property type="match status" value="1"/>
</dbReference>
<evidence type="ECO:0000256" key="6">
    <source>
        <dbReference type="ARBA" id="ARBA00022670"/>
    </source>
</evidence>
<comment type="subcellular location">
    <subcellularLocation>
        <location evidence="18">Plastid</location>
        <location evidence="18">Chloroplast thylakoid membrane</location>
        <topology evidence="18">Single-pass membrane protein</topology>
        <orientation evidence="18">Stromal side</orientation>
    </subcellularLocation>
</comment>
<dbReference type="Gene3D" id="1.10.8.60">
    <property type="match status" value="1"/>
</dbReference>
<dbReference type="PROSITE" id="PS00674">
    <property type="entry name" value="AAA"/>
    <property type="match status" value="1"/>
</dbReference>
<dbReference type="NCBIfam" id="TIGR01241">
    <property type="entry name" value="FtsH_fam"/>
    <property type="match status" value="1"/>
</dbReference>
<keyword evidence="14" id="KW-1133">Transmembrane helix</keyword>
<dbReference type="Proteomes" id="UP000075243">
    <property type="component" value="Unassembled WGS sequence"/>
</dbReference>
<dbReference type="InterPro" id="IPR037219">
    <property type="entry name" value="Peptidase_M41-like"/>
</dbReference>
<evidence type="ECO:0000256" key="5">
    <source>
        <dbReference type="ARBA" id="ARBA00022640"/>
    </source>
</evidence>
<dbReference type="SUPFAM" id="SSF140990">
    <property type="entry name" value="FtsH protease domain-like"/>
    <property type="match status" value="1"/>
</dbReference>
<dbReference type="Gene3D" id="3.40.50.300">
    <property type="entry name" value="P-loop containing nucleotide triphosphate hydrolases"/>
    <property type="match status" value="1"/>
</dbReference>
<dbReference type="FunFam" id="3.40.50.300:FF:000001">
    <property type="entry name" value="ATP-dependent zinc metalloprotease FtsH"/>
    <property type="match status" value="1"/>
</dbReference>
<dbReference type="InterPro" id="IPR003960">
    <property type="entry name" value="ATPase_AAA_CS"/>
</dbReference>
<name>A0A151S648_CAJCA</name>
<protein>
    <recommendedName>
        <fullName evidence="20">AAA+ ATPase domain-containing protein</fullName>
    </recommendedName>
</protein>
<dbReference type="GO" id="GO:0016887">
    <property type="term" value="F:ATP hydrolysis activity"/>
    <property type="evidence" value="ECO:0007669"/>
    <property type="project" value="InterPro"/>
</dbReference>
<dbReference type="CDD" id="cd19501">
    <property type="entry name" value="RecA-like_FtsH"/>
    <property type="match status" value="1"/>
</dbReference>
<keyword evidence="5" id="KW-0934">Plastid</keyword>
<evidence type="ECO:0000256" key="10">
    <source>
        <dbReference type="ARBA" id="ARBA00022801"/>
    </source>
</evidence>
<evidence type="ECO:0000256" key="18">
    <source>
        <dbReference type="ARBA" id="ARBA00060455"/>
    </source>
</evidence>
<evidence type="ECO:0000256" key="3">
    <source>
        <dbReference type="ARBA" id="ARBA00010550"/>
    </source>
</evidence>
<dbReference type="Pfam" id="PF06480">
    <property type="entry name" value="FtsH_ext"/>
    <property type="match status" value="1"/>
</dbReference>
<dbReference type="GO" id="GO:0008270">
    <property type="term" value="F:zinc ion binding"/>
    <property type="evidence" value="ECO:0007669"/>
    <property type="project" value="InterPro"/>
</dbReference>
<dbReference type="Pfam" id="PF00004">
    <property type="entry name" value="AAA"/>
    <property type="match status" value="1"/>
</dbReference>
<dbReference type="InterPro" id="IPR000642">
    <property type="entry name" value="Peptidase_M41"/>
</dbReference>
<dbReference type="Gramene" id="C.cajan_26778.t">
    <property type="protein sequence ID" value="C.cajan_26778.t"/>
    <property type="gene ID" value="C.cajan_26778"/>
</dbReference>
<evidence type="ECO:0000256" key="19">
    <source>
        <dbReference type="RuleBase" id="RU003651"/>
    </source>
</evidence>
<evidence type="ECO:0000256" key="16">
    <source>
        <dbReference type="ARBA" id="ARBA00023078"/>
    </source>
</evidence>
<evidence type="ECO:0000313" key="22">
    <source>
        <dbReference type="Proteomes" id="UP000075243"/>
    </source>
</evidence>
<keyword evidence="6" id="KW-0645">Protease</keyword>
<gene>
    <name evidence="21" type="ORF">KK1_027962</name>
</gene>
<keyword evidence="15" id="KW-0482">Metalloprotease</keyword>
<evidence type="ECO:0000256" key="2">
    <source>
        <dbReference type="ARBA" id="ARBA00010044"/>
    </source>
</evidence>
<evidence type="ECO:0000259" key="20">
    <source>
        <dbReference type="SMART" id="SM00382"/>
    </source>
</evidence>
<comment type="similarity">
    <text evidence="3">In the N-terminal section; belongs to the AAA ATPase family.</text>
</comment>
<dbReference type="GO" id="GO:0010304">
    <property type="term" value="P:PSII associated light-harvesting complex II catabolic process"/>
    <property type="evidence" value="ECO:0007669"/>
    <property type="project" value="UniProtKB-ARBA"/>
</dbReference>
<keyword evidence="16" id="KW-0793">Thylakoid</keyword>
<keyword evidence="4" id="KW-0150">Chloroplast</keyword>
<dbReference type="EMBL" id="KQ483458">
    <property type="protein sequence ID" value="KYP50259.1"/>
    <property type="molecule type" value="Genomic_DNA"/>
</dbReference>
<dbReference type="STRING" id="3821.A0A151S648"/>
<keyword evidence="8" id="KW-0479">Metal-binding</keyword>